<dbReference type="EMBL" id="JAUSUN010000044">
    <property type="protein sequence ID" value="MDQ0415678.1"/>
    <property type="molecule type" value="Genomic_DNA"/>
</dbReference>
<proteinExistence type="predicted"/>
<dbReference type="SUPFAM" id="SSF52540">
    <property type="entry name" value="P-loop containing nucleoside triphosphate hydrolases"/>
    <property type="match status" value="1"/>
</dbReference>
<dbReference type="Pfam" id="PF01078">
    <property type="entry name" value="Mg_chelatase"/>
    <property type="match status" value="1"/>
</dbReference>
<sequence length="251" mass="27415">MSKGKESMVIVGLPDASVKESKERVMAVLRLLKCDLTDRKVVVNLSPPEQRKNGAMFDLAMAVGILKEEGFIKMALPERIAFIGALSLDGSVRKADGMLPALIAAKLLGFDKVVMPNDESVPTEMLKDLECIKVANIHEVMEYLSGQLLLPLSAVVAKTEEELCDFSFSHDFPHIIGHENAKEALEIAAAGGHNVLMSGPPGCGKSMLAETFPSILPPLTREARGQRDRSLVPPIFYSWCKLQSLTKVFKK</sequence>
<dbReference type="PANTHER" id="PTHR32039:SF7">
    <property type="entry name" value="COMPETENCE PROTEIN COMM"/>
    <property type="match status" value="1"/>
</dbReference>
<dbReference type="InterPro" id="IPR000523">
    <property type="entry name" value="Mg_chelatse_chII-like_cat_dom"/>
</dbReference>
<dbReference type="Gene3D" id="3.30.230.10">
    <property type="match status" value="1"/>
</dbReference>
<comment type="caution">
    <text evidence="2">The sequence shown here is derived from an EMBL/GenBank/DDBJ whole genome shotgun (WGS) entry which is preliminary data.</text>
</comment>
<dbReference type="InterPro" id="IPR014721">
    <property type="entry name" value="Ribsml_uS5_D2-typ_fold_subgr"/>
</dbReference>
<dbReference type="InterPro" id="IPR027417">
    <property type="entry name" value="P-loop_NTPase"/>
</dbReference>
<feature type="domain" description="Magnesium chelatase ChlI-like catalytic" evidence="1">
    <location>
        <begin position="171"/>
        <end position="222"/>
    </location>
</feature>
<name>A0ABU0G0G5_9BACI</name>
<keyword evidence="3" id="KW-1185">Reference proteome</keyword>
<dbReference type="SUPFAM" id="SSF54211">
    <property type="entry name" value="Ribosomal protein S5 domain 2-like"/>
    <property type="match status" value="1"/>
</dbReference>
<organism evidence="2 3">
    <name type="scientific">Mesobacillus stamsii</name>
    <dbReference type="NCBI Taxonomy" id="225347"/>
    <lineage>
        <taxon>Bacteria</taxon>
        <taxon>Bacillati</taxon>
        <taxon>Bacillota</taxon>
        <taxon>Bacilli</taxon>
        <taxon>Bacillales</taxon>
        <taxon>Bacillaceae</taxon>
        <taxon>Mesobacillus</taxon>
    </lineage>
</organism>
<protein>
    <submittedName>
        <fullName evidence="2">Magnesium chelatase family protein</fullName>
    </submittedName>
</protein>
<evidence type="ECO:0000313" key="2">
    <source>
        <dbReference type="EMBL" id="MDQ0415678.1"/>
    </source>
</evidence>
<evidence type="ECO:0000259" key="1">
    <source>
        <dbReference type="Pfam" id="PF01078"/>
    </source>
</evidence>
<gene>
    <name evidence="2" type="ORF">J2S25_003905</name>
</gene>
<dbReference type="Pfam" id="PF13541">
    <property type="entry name" value="ChlI"/>
    <property type="match status" value="1"/>
</dbReference>
<dbReference type="PANTHER" id="PTHR32039">
    <property type="entry name" value="MAGNESIUM-CHELATASE SUBUNIT CHLI"/>
    <property type="match status" value="1"/>
</dbReference>
<dbReference type="Proteomes" id="UP001242313">
    <property type="component" value="Unassembled WGS sequence"/>
</dbReference>
<dbReference type="Gene3D" id="3.40.50.300">
    <property type="entry name" value="P-loop containing nucleotide triphosphate hydrolases"/>
    <property type="match status" value="1"/>
</dbReference>
<evidence type="ECO:0000313" key="3">
    <source>
        <dbReference type="Proteomes" id="UP001242313"/>
    </source>
</evidence>
<dbReference type="InterPro" id="IPR020568">
    <property type="entry name" value="Ribosomal_Su5_D2-typ_SF"/>
</dbReference>
<reference evidence="2 3" key="1">
    <citation type="submission" date="2023-07" db="EMBL/GenBank/DDBJ databases">
        <title>Genomic Encyclopedia of Type Strains, Phase IV (KMG-IV): sequencing the most valuable type-strain genomes for metagenomic binning, comparative biology and taxonomic classification.</title>
        <authorList>
            <person name="Goeker M."/>
        </authorList>
    </citation>
    <scope>NUCLEOTIDE SEQUENCE [LARGE SCALE GENOMIC DNA]</scope>
    <source>
        <strain evidence="2 3">DSM 19598</strain>
    </source>
</reference>
<dbReference type="InterPro" id="IPR045006">
    <property type="entry name" value="CHLI-like"/>
</dbReference>
<accession>A0ABU0G0G5</accession>